<dbReference type="AlphaFoldDB" id="D6PCM9"/>
<reference evidence="3" key="1">
    <citation type="journal article" date="2010" name="ISME J.">
        <title>Metagenome of the Mediterranean deep chlorophyll maximum studied by direct and fosmid library 454 pyrosequencing.</title>
        <authorList>
            <person name="Ghai R."/>
            <person name="Martin-Cuadrado A.B."/>
            <person name="Molto A.G."/>
            <person name="Heredia I.G."/>
            <person name="Cabrera R."/>
            <person name="Martin J."/>
            <person name="Verdu M."/>
            <person name="Deschamps P."/>
            <person name="Moreira D."/>
            <person name="Lopez-Garcia P."/>
            <person name="Mira A."/>
            <person name="Rodriguez-Valera F."/>
        </authorList>
    </citation>
    <scope>NUCLEOTIDE SEQUENCE</scope>
</reference>
<proteinExistence type="predicted"/>
<keyword evidence="1" id="KW-0812">Transmembrane</keyword>
<dbReference type="EMBL" id="GU942984">
    <property type="protein sequence ID" value="ADD93480.1"/>
    <property type="molecule type" value="Genomic_DNA"/>
</dbReference>
<evidence type="ECO:0000259" key="2">
    <source>
        <dbReference type="Pfam" id="PF12704"/>
    </source>
</evidence>
<dbReference type="InterPro" id="IPR025857">
    <property type="entry name" value="MacB_PCD"/>
</dbReference>
<keyword evidence="1" id="KW-1133">Transmembrane helix</keyword>
<keyword evidence="1" id="KW-0472">Membrane</keyword>
<feature type="transmembrane region" description="Helical" evidence="1">
    <location>
        <begin position="314"/>
        <end position="334"/>
    </location>
</feature>
<accession>D6PCM9</accession>
<name>D6PCM9_9BACT</name>
<feature type="transmembrane region" description="Helical" evidence="1">
    <location>
        <begin position="20"/>
        <end position="41"/>
    </location>
</feature>
<sequence>MNRHELFFVWRYLDYNKGKSLVLWFSLTMIFALPMCLGHLTRLFEHSVRARAIDTPLVLGVKGNEYDLTLHALYFQADIQDTFPVQEWHALMAKNRGASVPVALGFTAFSRPIVGTTLEYFEARSMQIQEGNTFVQLGQCVLGSEVAESLGLDPGMSLMSDAFNVFNLAGDYPLKMKVSGIFKPTGTPDDYAIFVDLKTHWIMDGLGHGHESLSSSDDQADKVLQTKNGVVMASASVLPYLEINQENQQTFHFHSAMDELPVTALLIWPSSVKSETLLMGEFNHSSNRLQLIRPLEVVESMMAWVIRIKQFMDLNYLLIGCTVFGMASIIFFLSVRLRSDEFETFHYLGCRRTFVSRLVILEWGALMFVAACFAVVITLFADRWMRWMLSTV</sequence>
<evidence type="ECO:0000256" key="1">
    <source>
        <dbReference type="SAM" id="Phobius"/>
    </source>
</evidence>
<evidence type="ECO:0000313" key="3">
    <source>
        <dbReference type="EMBL" id="ADD93480.1"/>
    </source>
</evidence>
<feature type="domain" description="MacB-like periplasmic core" evidence="2">
    <location>
        <begin position="110"/>
        <end position="200"/>
    </location>
</feature>
<organism evidence="3">
    <name type="scientific">uncultured marine bacterium MedDCM-OCT-S04-C123</name>
    <dbReference type="NCBI Taxonomy" id="743051"/>
    <lineage>
        <taxon>Bacteria</taxon>
        <taxon>environmental samples</taxon>
    </lineage>
</organism>
<dbReference type="Pfam" id="PF12704">
    <property type="entry name" value="MacB_PCD"/>
    <property type="match status" value="1"/>
</dbReference>
<protein>
    <recommendedName>
        <fullName evidence="2">MacB-like periplasmic core domain-containing protein</fullName>
    </recommendedName>
</protein>
<feature type="transmembrane region" description="Helical" evidence="1">
    <location>
        <begin position="354"/>
        <end position="381"/>
    </location>
</feature>